<name>W4F3F6_9BACL</name>
<proteinExistence type="inferred from homology"/>
<dbReference type="InterPro" id="IPR002765">
    <property type="entry name" value="UPF0145_YbjQ-like"/>
</dbReference>
<evidence type="ECO:0000256" key="1">
    <source>
        <dbReference type="ARBA" id="ARBA00010751"/>
    </source>
</evidence>
<protein>
    <submittedName>
        <fullName evidence="2">Uncharacterized protein</fullName>
    </submittedName>
</protein>
<dbReference type="Gene3D" id="3.30.110.70">
    <property type="entry name" value="Hypothetical protein apc22750. Chain B"/>
    <property type="match status" value="1"/>
</dbReference>
<dbReference type="Proteomes" id="UP000019062">
    <property type="component" value="Unassembled WGS sequence"/>
</dbReference>
<dbReference type="SUPFAM" id="SSF117782">
    <property type="entry name" value="YbjQ-like"/>
    <property type="match status" value="1"/>
</dbReference>
<evidence type="ECO:0000313" key="2">
    <source>
        <dbReference type="EMBL" id="ETT87305.1"/>
    </source>
</evidence>
<dbReference type="EMBL" id="ASQA01000009">
    <property type="protein sequence ID" value="ETT87305.1"/>
    <property type="molecule type" value="Genomic_DNA"/>
</dbReference>
<evidence type="ECO:0000313" key="3">
    <source>
        <dbReference type="Proteomes" id="UP000019062"/>
    </source>
</evidence>
<dbReference type="RefSeq" id="WP_051448582.1">
    <property type="nucleotide sequence ID" value="NZ_ASQA01000009.1"/>
</dbReference>
<dbReference type="AlphaFoldDB" id="W4F3F6"/>
<accession>W4F3F6</accession>
<comment type="similarity">
    <text evidence="1">Belongs to the UPF0145 family.</text>
</comment>
<comment type="caution">
    <text evidence="2">The sequence shown here is derived from an EMBL/GenBank/DDBJ whole genome shotgun (WGS) entry which is preliminary data.</text>
</comment>
<reference evidence="2 3" key="1">
    <citation type="journal article" date="2014" name="BMC Genomics">
        <title>Genomic comparison of sporeforming bacilli isolated from milk.</title>
        <authorList>
            <person name="Moreno Switt A.I."/>
            <person name="Andrus A.D."/>
            <person name="Ranieri M.L."/>
            <person name="Orsi R.H."/>
            <person name="Ivy R."/>
            <person name="den Bakker H.C."/>
            <person name="Martin N.H."/>
            <person name="Wiedmann M."/>
            <person name="Boor K.J."/>
        </authorList>
    </citation>
    <scope>NUCLEOTIDE SEQUENCE [LARGE SCALE GENOMIC DNA]</scope>
    <source>
        <strain evidence="2 3">FSL R5-213</strain>
    </source>
</reference>
<dbReference type="Pfam" id="PF01906">
    <property type="entry name" value="YbjQ_1"/>
    <property type="match status" value="1"/>
</dbReference>
<sequence length="64" mass="7337">MIVVAKEKEADAVIGVLYTSEFMKDATVNVCAYGTAVKFIQTKKEWQKPLLLMLVDWFLRKIIT</sequence>
<dbReference type="InterPro" id="IPR035439">
    <property type="entry name" value="UPF0145_dom_sf"/>
</dbReference>
<gene>
    <name evidence="2" type="ORF">C176_04113</name>
</gene>
<organism evidence="2 3">
    <name type="scientific">Viridibacillus arenosi FSL R5-213</name>
    <dbReference type="NCBI Taxonomy" id="1227360"/>
    <lineage>
        <taxon>Bacteria</taxon>
        <taxon>Bacillati</taxon>
        <taxon>Bacillota</taxon>
        <taxon>Bacilli</taxon>
        <taxon>Bacillales</taxon>
        <taxon>Caryophanaceae</taxon>
        <taxon>Viridibacillus</taxon>
    </lineage>
</organism>
<keyword evidence="3" id="KW-1185">Reference proteome</keyword>